<evidence type="ECO:0000313" key="1">
    <source>
        <dbReference type="EMBL" id="MCH6159950.1"/>
    </source>
</evidence>
<evidence type="ECO:0000313" key="2">
    <source>
        <dbReference type="Proteomes" id="UP001166784"/>
    </source>
</evidence>
<keyword evidence="2" id="KW-1185">Reference proteome</keyword>
<name>A0ABS9SUI2_9ACTN</name>
<reference evidence="1" key="1">
    <citation type="submission" date="2022-03" db="EMBL/GenBank/DDBJ databases">
        <authorList>
            <person name="Santos J.D.N."/>
            <person name="Kallscheuer N."/>
            <person name="Jogler C."/>
            <person name="Lage O.M."/>
        </authorList>
    </citation>
    <scope>NUCLEOTIDE SEQUENCE</scope>
    <source>
        <strain evidence="1">M600PL45_2</strain>
    </source>
</reference>
<proteinExistence type="predicted"/>
<comment type="caution">
    <text evidence="1">The sequence shown here is derived from an EMBL/GenBank/DDBJ whole genome shotgun (WGS) entry which is preliminary data.</text>
</comment>
<protein>
    <submittedName>
        <fullName evidence="1">Immunity 50 family protein</fullName>
    </submittedName>
</protein>
<dbReference type="Proteomes" id="UP001166784">
    <property type="component" value="Unassembled WGS sequence"/>
</dbReference>
<reference evidence="1" key="2">
    <citation type="journal article" date="2023" name="Int. J. Syst. Evol. Microbiol.">
        <title>Streptomyces marispadix sp. nov., isolated from marine beach sediment of the Northern Coast of Portugal.</title>
        <authorList>
            <person name="dos Santos J.D.N."/>
            <person name="Vitorino I.R."/>
            <person name="Kallscheuer N."/>
            <person name="Srivastava A."/>
            <person name="Krautwurst S."/>
            <person name="Marz M."/>
            <person name="Jogler C."/>
            <person name="Lobo Da Cunha A."/>
            <person name="Catita J."/>
            <person name="Goncalves H."/>
            <person name="Gonzalez I."/>
            <person name="Reyes F."/>
            <person name="Lage O.M."/>
        </authorList>
    </citation>
    <scope>NUCLEOTIDE SEQUENCE</scope>
    <source>
        <strain evidence="1">M600PL45_2</strain>
    </source>
</reference>
<dbReference type="RefSeq" id="WP_241057934.1">
    <property type="nucleotide sequence ID" value="NZ_JAKWJU010000002.1"/>
</dbReference>
<dbReference type="Pfam" id="PF15594">
    <property type="entry name" value="Imm50"/>
    <property type="match status" value="1"/>
</dbReference>
<sequence>MPADWTELLADASGLTDVYSTAPALERCKLHYLHFDERGTSATLGLSTGDLPDRPHPEWEAKPFNSLTFYLVCEEITKVALNGWELPAPTLELTPAAAGVSVVAENEGSSLHLTAESVRVEGVRTTLVSETAI</sequence>
<accession>A0ABS9SUI2</accession>
<dbReference type="EMBL" id="JAKWJU010000002">
    <property type="protein sequence ID" value="MCH6159950.1"/>
    <property type="molecule type" value="Genomic_DNA"/>
</dbReference>
<gene>
    <name evidence="1" type="ORF">MMA15_05810</name>
</gene>
<organism evidence="1 2">
    <name type="scientific">Streptomyces marispadix</name>
    <dbReference type="NCBI Taxonomy" id="2922868"/>
    <lineage>
        <taxon>Bacteria</taxon>
        <taxon>Bacillati</taxon>
        <taxon>Actinomycetota</taxon>
        <taxon>Actinomycetes</taxon>
        <taxon>Kitasatosporales</taxon>
        <taxon>Streptomycetaceae</taxon>
        <taxon>Streptomyces</taxon>
    </lineage>
</organism>
<dbReference type="InterPro" id="IPR028957">
    <property type="entry name" value="Imm50"/>
</dbReference>